<proteinExistence type="predicted"/>
<protein>
    <submittedName>
        <fullName evidence="2">Uncharacterized protein</fullName>
    </submittedName>
</protein>
<evidence type="ECO:0000313" key="2">
    <source>
        <dbReference type="EMBL" id="GAA5802875.1"/>
    </source>
</evidence>
<dbReference type="Proteomes" id="UP001476247">
    <property type="component" value="Unassembled WGS sequence"/>
</dbReference>
<reference evidence="2 3" key="1">
    <citation type="submission" date="2024-04" db="EMBL/GenBank/DDBJ databases">
        <title>genome sequences of Mucor flavus KT1a and Helicostylum pulchrum KT1b strains isolation_sourced from the surface of a dry-aged beef.</title>
        <authorList>
            <person name="Toyotome T."/>
            <person name="Hosono M."/>
            <person name="Torimaru M."/>
            <person name="Fukuda K."/>
            <person name="Mikami N."/>
        </authorList>
    </citation>
    <scope>NUCLEOTIDE SEQUENCE [LARGE SCALE GENOMIC DNA]</scope>
    <source>
        <strain evidence="2 3">KT1b</strain>
    </source>
</reference>
<gene>
    <name evidence="2" type="ORF">HPULCUR_008350</name>
</gene>
<organism evidence="2 3">
    <name type="scientific">Helicostylum pulchrum</name>
    <dbReference type="NCBI Taxonomy" id="562976"/>
    <lineage>
        <taxon>Eukaryota</taxon>
        <taxon>Fungi</taxon>
        <taxon>Fungi incertae sedis</taxon>
        <taxon>Mucoromycota</taxon>
        <taxon>Mucoromycotina</taxon>
        <taxon>Mucoromycetes</taxon>
        <taxon>Mucorales</taxon>
        <taxon>Mucorineae</taxon>
        <taxon>Mucoraceae</taxon>
        <taxon>Helicostylum</taxon>
    </lineage>
</organism>
<comment type="caution">
    <text evidence="2">The sequence shown here is derived from an EMBL/GenBank/DDBJ whole genome shotgun (WGS) entry which is preliminary data.</text>
</comment>
<feature type="compositionally biased region" description="Acidic residues" evidence="1">
    <location>
        <begin position="131"/>
        <end position="153"/>
    </location>
</feature>
<dbReference type="EMBL" id="BAABUJ010000025">
    <property type="protein sequence ID" value="GAA5802875.1"/>
    <property type="molecule type" value="Genomic_DNA"/>
</dbReference>
<feature type="region of interest" description="Disordered" evidence="1">
    <location>
        <begin position="99"/>
        <end position="153"/>
    </location>
</feature>
<evidence type="ECO:0000313" key="3">
    <source>
        <dbReference type="Proteomes" id="UP001476247"/>
    </source>
</evidence>
<name>A0ABP9Y7B3_9FUNG</name>
<sequence>MKTFIKTKVVKYPNLAKFCENKPEVVKSYVKHFETQDEAEKNLRNKIKLAYKEEKPGHKKCIGTACDISSLFAEAKAEESFSACGWRVLEESVRANAATSVHSTEHDDGGVDNDVDNDDGADNDGRFNDYGADDDDSNDNDSNDDGDNDDGSEDDIIVDKFNLSLAFKQFTEYLQAKGKQVGFYVDCNLQELLALSNVLLLKTNEHEASLIEFIGSQNLNNYQHVLIEKYTDTSNNVEPLTFNSIMAILKTLNKFKFTRREIKEKINDVAKLANDDDYQLIDILINCINKLPDHERLHEEVCETELICTFLDSIITPLFHDVNNGKLFRWLNTMVYDTDSKRPDGHMSQLEERIIKLPTGFVEVKPSKSRTNSQITHEDSIRLSNFCKDALEKNNMKALIAIQAVGYYVTFYMFTQESSDVYVMCELLSINAPKSISELPEFFTHFDQLKQVMLCYKERSCLKEDSTSYNSTKKHKLCPSEMKSVINVKKPKGTHASISFK</sequence>
<feature type="compositionally biased region" description="Acidic residues" evidence="1">
    <location>
        <begin position="110"/>
        <end position="122"/>
    </location>
</feature>
<evidence type="ECO:0000256" key="1">
    <source>
        <dbReference type="SAM" id="MobiDB-lite"/>
    </source>
</evidence>
<keyword evidence="3" id="KW-1185">Reference proteome</keyword>
<accession>A0ABP9Y7B3</accession>